<comment type="similarity">
    <text evidence="1">Belongs to the peptidase C78 family.</text>
</comment>
<proteinExistence type="inferred from homology"/>
<evidence type="ECO:0000313" key="6">
    <source>
        <dbReference type="Proteomes" id="UP000887567"/>
    </source>
</evidence>
<organism evidence="5 6">
    <name type="scientific">Exaiptasia diaphana</name>
    <name type="common">Tropical sea anemone</name>
    <name type="synonym">Aiptasia pulchella</name>
    <dbReference type="NCBI Taxonomy" id="2652724"/>
    <lineage>
        <taxon>Eukaryota</taxon>
        <taxon>Metazoa</taxon>
        <taxon>Cnidaria</taxon>
        <taxon>Anthozoa</taxon>
        <taxon>Hexacorallia</taxon>
        <taxon>Actiniaria</taxon>
        <taxon>Aiptasiidae</taxon>
        <taxon>Exaiptasia</taxon>
    </lineage>
</organism>
<name>A0A913XFN5_EXADI</name>
<sequence length="529" mass="59137">MKRRRNDLYLDDLGYPSSLSICPVCGASVSKENIDLHVQQHFSHPQPSTSTATSHCDLEVPGFSDAGDFKICTFGHCQQIVSSTEWDDHLFAHSLEEQANILNTTATVTSTTTHLDDSLLSQLDHSLHGIHSNSLHSDVSTHTSLLTSTDQGLSQELEQQEMERLENQPSQWNDHLLAQALESEDRKELEEQRVKEEEEFKKLQAMYGMNSVGGYVSQYSRNLERDVNRGKTSVGDYYARKAEMLKILMTDTDSGESCTKGIIPQLHHRYKAGVSGTKQAWSSCDTDHYASTVGDAGWGCGYRNLQMLISSLLRIDIYRPMLFTIGESVPSIPRIQQLIEAGWNTGFDKQGAEQLACKLVNTRKWIGATEIATALRSLGLRANIIDFHRATGCDGTHPEMFSWIKRYFSSGVPGYHSGLTLGHSNGVLNHTTRPPLYLQHQGHSRLVIGVEEHCGKDGGLFLLLFDPSHSTKQMHTLLDDIQSSSSGLRHLRRSLKQMRCKQYQIVYADGIMDGAEMERSKVLASTRIP</sequence>
<keyword evidence="6" id="KW-1185">Reference proteome</keyword>
<dbReference type="Proteomes" id="UP000887567">
    <property type="component" value="Unplaced"/>
</dbReference>
<dbReference type="PANTHER" id="PTHR48153">
    <property type="entry name" value="UFM1-SPECIFIC PROTEASE 2"/>
    <property type="match status" value="1"/>
</dbReference>
<dbReference type="OrthoDB" id="288987at2759"/>
<protein>
    <recommendedName>
        <fullName evidence="4">UFSP1/2/DUB catalytic domain-containing protein</fullName>
    </recommendedName>
</protein>
<reference evidence="5" key="1">
    <citation type="submission" date="2022-11" db="UniProtKB">
        <authorList>
            <consortium name="EnsemblMetazoa"/>
        </authorList>
    </citation>
    <scope>IDENTIFICATION</scope>
</reference>
<evidence type="ECO:0000256" key="1">
    <source>
        <dbReference type="ARBA" id="ARBA00008552"/>
    </source>
</evidence>
<evidence type="ECO:0000256" key="2">
    <source>
        <dbReference type="ARBA" id="ARBA00022801"/>
    </source>
</evidence>
<keyword evidence="2" id="KW-0378">Hydrolase</keyword>
<accession>A0A913XFN5</accession>
<dbReference type="EnsemblMetazoa" id="XM_021048367.2">
    <property type="protein sequence ID" value="XP_020904026.1"/>
    <property type="gene ID" value="LOC110242387"/>
</dbReference>
<feature type="coiled-coil region" evidence="3">
    <location>
        <begin position="179"/>
        <end position="206"/>
    </location>
</feature>
<evidence type="ECO:0000259" key="4">
    <source>
        <dbReference type="Pfam" id="PF07910"/>
    </source>
</evidence>
<evidence type="ECO:0000313" key="5">
    <source>
        <dbReference type="EnsemblMetazoa" id="XP_020904026.1"/>
    </source>
</evidence>
<dbReference type="PANTHER" id="PTHR48153:SF4">
    <property type="entry name" value="UBIQUITIN CARBOXYL-TERMINAL HYDROLASE MUG105"/>
    <property type="match status" value="1"/>
</dbReference>
<dbReference type="Pfam" id="PF07910">
    <property type="entry name" value="Peptidase_C78"/>
    <property type="match status" value="1"/>
</dbReference>
<dbReference type="KEGG" id="epa:110242387"/>
<dbReference type="GO" id="GO:0071567">
    <property type="term" value="F:deUFMylase activity"/>
    <property type="evidence" value="ECO:0007669"/>
    <property type="project" value="UniProtKB-ARBA"/>
</dbReference>
<dbReference type="OMA" id="CGSKAWI"/>
<dbReference type="InterPro" id="IPR038765">
    <property type="entry name" value="Papain-like_cys_pep_sf"/>
</dbReference>
<keyword evidence="3" id="KW-0175">Coiled coil</keyword>
<dbReference type="InterPro" id="IPR012462">
    <property type="entry name" value="UFSP1/2_DUB_cat"/>
</dbReference>
<dbReference type="RefSeq" id="XP_020904026.1">
    <property type="nucleotide sequence ID" value="XM_021048367.2"/>
</dbReference>
<feature type="domain" description="UFSP1/2/DUB catalytic" evidence="4">
    <location>
        <begin position="277"/>
        <end position="506"/>
    </location>
</feature>
<dbReference type="AlphaFoldDB" id="A0A913XFN5"/>
<dbReference type="SUPFAM" id="SSF54001">
    <property type="entry name" value="Cysteine proteinases"/>
    <property type="match status" value="1"/>
</dbReference>
<dbReference type="Gene3D" id="3.90.70.130">
    <property type="match status" value="1"/>
</dbReference>
<evidence type="ECO:0000256" key="3">
    <source>
        <dbReference type="SAM" id="Coils"/>
    </source>
</evidence>
<dbReference type="GeneID" id="110242387"/>